<dbReference type="AlphaFoldDB" id="A0AAV2LDF8"/>
<protein>
    <submittedName>
        <fullName evidence="1">Uncharacterized protein</fullName>
    </submittedName>
</protein>
<keyword evidence="2" id="KW-1185">Reference proteome</keyword>
<evidence type="ECO:0000313" key="1">
    <source>
        <dbReference type="EMBL" id="CAL1600410.1"/>
    </source>
</evidence>
<sequence length="240" mass="25957">MSGGSASKPGAQVVVMTRRPKHAVLGLATAAGQGVLAAVPGIYSAAGRVSNGEVHGVRQALRPGDFSAAVMGTSCLSVPGEVVEEDDLHVRLFLKAEIMKTPQRPVVIVSRWVATESFGTGPVLRRPELLRMLLRRGVNLWYYARWAAGGLFQTAWFLRQSGSGRWLQWSGRDLQSRTLGRGRLMGRGCAARICEECWRQKVSVGLQTGQDLACRYVWGLLQTGGWGGGAVAGRRIDGRE</sequence>
<evidence type="ECO:0000313" key="2">
    <source>
        <dbReference type="Proteomes" id="UP001497482"/>
    </source>
</evidence>
<proteinExistence type="predicted"/>
<organism evidence="1 2">
    <name type="scientific">Knipowitschia caucasica</name>
    <name type="common">Caucasian dwarf goby</name>
    <name type="synonym">Pomatoschistus caucasicus</name>
    <dbReference type="NCBI Taxonomy" id="637954"/>
    <lineage>
        <taxon>Eukaryota</taxon>
        <taxon>Metazoa</taxon>
        <taxon>Chordata</taxon>
        <taxon>Craniata</taxon>
        <taxon>Vertebrata</taxon>
        <taxon>Euteleostomi</taxon>
        <taxon>Actinopterygii</taxon>
        <taxon>Neopterygii</taxon>
        <taxon>Teleostei</taxon>
        <taxon>Neoteleostei</taxon>
        <taxon>Acanthomorphata</taxon>
        <taxon>Gobiaria</taxon>
        <taxon>Gobiiformes</taxon>
        <taxon>Gobioidei</taxon>
        <taxon>Gobiidae</taxon>
        <taxon>Gobiinae</taxon>
        <taxon>Knipowitschia</taxon>
    </lineage>
</organism>
<dbReference type="Proteomes" id="UP001497482">
    <property type="component" value="Chromosome 23"/>
</dbReference>
<name>A0AAV2LDF8_KNICA</name>
<reference evidence="1 2" key="1">
    <citation type="submission" date="2024-04" db="EMBL/GenBank/DDBJ databases">
        <authorList>
            <person name="Waldvogel A.-M."/>
            <person name="Schoenle A."/>
        </authorList>
    </citation>
    <scope>NUCLEOTIDE SEQUENCE [LARGE SCALE GENOMIC DNA]</scope>
</reference>
<gene>
    <name evidence="1" type="ORF">KC01_LOCUS28505</name>
</gene>
<dbReference type="EMBL" id="OZ035845">
    <property type="protein sequence ID" value="CAL1600410.1"/>
    <property type="molecule type" value="Genomic_DNA"/>
</dbReference>
<accession>A0AAV2LDF8</accession>